<dbReference type="PANTHER" id="PTHR15036">
    <property type="entry name" value="PIKACHURIN-LIKE PROTEIN"/>
    <property type="match status" value="1"/>
</dbReference>
<comment type="caution">
    <text evidence="1">Lacks conserved residue(s) required for the propagation of feature annotation.</text>
</comment>
<name>A0ABM3CYI8_SALSA</name>
<evidence type="ECO:0000313" key="4">
    <source>
        <dbReference type="RefSeq" id="XP_045551621.1"/>
    </source>
</evidence>
<dbReference type="Pfam" id="PF00054">
    <property type="entry name" value="Laminin_G_1"/>
    <property type="match status" value="1"/>
</dbReference>
<dbReference type="InterPro" id="IPR001791">
    <property type="entry name" value="Laminin_G"/>
</dbReference>
<dbReference type="PANTHER" id="PTHR15036:SF65">
    <property type="entry name" value="LAMININ SUBUNIT ALPHA-2"/>
    <property type="match status" value="1"/>
</dbReference>
<dbReference type="Gene3D" id="2.60.120.200">
    <property type="match status" value="2"/>
</dbReference>
<sequence>MLYIGGLPVNYTTKRIGPVLYSINGCIRNFKMLGIVLDMDTPTSSHQAGSCFISTEKGTYFDGTEYVKAVGSYRVGLDVSLELEFRMPWSNGVPLAVSSQVDTKMEGLGIVLHGGKLLFHMDNWVGRFTAEYQPEAEAGLCDGQWHSVTAHKLHHRLEIIVDGRKEEAESPNTRSNTADIWDRGAQAVWPDYQHFIQRLHAQPEDNIGIQSVGGSIQQGPGVEGGSTPHLPSQCSLNTDYQSLSLPDVQQQHQNTWKHNLQDCNFFLILDQRANQLYTKGLDSFLECEVYNTSEWNL</sequence>
<reference evidence="4" key="1">
    <citation type="submission" date="2025-08" db="UniProtKB">
        <authorList>
            <consortium name="RefSeq"/>
        </authorList>
    </citation>
    <scope>IDENTIFICATION</scope>
</reference>
<keyword evidence="3" id="KW-1185">Reference proteome</keyword>
<evidence type="ECO:0000259" key="2">
    <source>
        <dbReference type="PROSITE" id="PS50025"/>
    </source>
</evidence>
<dbReference type="InterPro" id="IPR013320">
    <property type="entry name" value="ConA-like_dom_sf"/>
</dbReference>
<dbReference type="CDD" id="cd00110">
    <property type="entry name" value="LamG"/>
    <property type="match status" value="1"/>
</dbReference>
<gene>
    <name evidence="4" type="primary">LOC123723871</name>
</gene>
<dbReference type="InterPro" id="IPR050372">
    <property type="entry name" value="Neurexin-related_CASP"/>
</dbReference>
<dbReference type="Proteomes" id="UP001652741">
    <property type="component" value="Chromosome ssa15"/>
</dbReference>
<proteinExistence type="predicted"/>
<dbReference type="RefSeq" id="XP_045551621.1">
    <property type="nucleotide sequence ID" value="XM_045695665.1"/>
</dbReference>
<evidence type="ECO:0000256" key="1">
    <source>
        <dbReference type="PROSITE-ProRule" id="PRU00122"/>
    </source>
</evidence>
<protein>
    <submittedName>
        <fullName evidence="4">Laminin subunit alpha-2-like</fullName>
    </submittedName>
</protein>
<accession>A0ABM3CYI8</accession>
<dbReference type="SUPFAM" id="SSF49899">
    <property type="entry name" value="Concanavalin A-like lectins/glucanases"/>
    <property type="match status" value="1"/>
</dbReference>
<dbReference type="PROSITE" id="PS50025">
    <property type="entry name" value="LAM_G_DOMAIN"/>
    <property type="match status" value="2"/>
</dbReference>
<dbReference type="GeneID" id="123723871"/>
<feature type="domain" description="Laminin G" evidence="2">
    <location>
        <begin position="1"/>
        <end position="51"/>
    </location>
</feature>
<organism evidence="3 4">
    <name type="scientific">Salmo salar</name>
    <name type="common">Atlantic salmon</name>
    <dbReference type="NCBI Taxonomy" id="8030"/>
    <lineage>
        <taxon>Eukaryota</taxon>
        <taxon>Metazoa</taxon>
        <taxon>Chordata</taxon>
        <taxon>Craniata</taxon>
        <taxon>Vertebrata</taxon>
        <taxon>Euteleostomi</taxon>
        <taxon>Actinopterygii</taxon>
        <taxon>Neopterygii</taxon>
        <taxon>Teleostei</taxon>
        <taxon>Protacanthopterygii</taxon>
        <taxon>Salmoniformes</taxon>
        <taxon>Salmonidae</taxon>
        <taxon>Salmoninae</taxon>
        <taxon>Salmo</taxon>
    </lineage>
</organism>
<feature type="domain" description="Laminin G" evidence="2">
    <location>
        <begin position="56"/>
        <end position="234"/>
    </location>
</feature>
<evidence type="ECO:0000313" key="3">
    <source>
        <dbReference type="Proteomes" id="UP001652741"/>
    </source>
</evidence>